<dbReference type="InParanoid" id="A0A2R5GSL4"/>
<evidence type="ECO:0000256" key="2">
    <source>
        <dbReference type="SAM" id="Phobius"/>
    </source>
</evidence>
<dbReference type="InterPro" id="IPR029058">
    <property type="entry name" value="AB_hydrolase_fold"/>
</dbReference>
<dbReference type="AlphaFoldDB" id="A0A2R5GSL4"/>
<feature type="transmembrane region" description="Helical" evidence="2">
    <location>
        <begin position="89"/>
        <end position="110"/>
    </location>
</feature>
<dbReference type="Proteomes" id="UP000241890">
    <property type="component" value="Unassembled WGS sequence"/>
</dbReference>
<name>A0A2R5GSL4_9STRA</name>
<feature type="transmembrane region" description="Helical" evidence="2">
    <location>
        <begin position="200"/>
        <end position="220"/>
    </location>
</feature>
<keyword evidence="2" id="KW-0812">Transmembrane</keyword>
<reference evidence="4 5" key="1">
    <citation type="submission" date="2017-12" db="EMBL/GenBank/DDBJ databases">
        <title>Sequencing, de novo assembly and annotation of complete genome of a new Thraustochytrid species, strain FCC1311.</title>
        <authorList>
            <person name="Sedici K."/>
            <person name="Godart F."/>
            <person name="Aiese Cigliano R."/>
            <person name="Sanseverino W."/>
            <person name="Barakat M."/>
            <person name="Ortet P."/>
            <person name="Marechal E."/>
            <person name="Cagnac O."/>
            <person name="Amato A."/>
        </authorList>
    </citation>
    <scope>NUCLEOTIDE SEQUENCE [LARGE SCALE GENOMIC DNA]</scope>
</reference>
<feature type="transmembrane region" description="Helical" evidence="2">
    <location>
        <begin position="133"/>
        <end position="152"/>
    </location>
</feature>
<evidence type="ECO:0000313" key="5">
    <source>
        <dbReference type="Proteomes" id="UP000241890"/>
    </source>
</evidence>
<feature type="region of interest" description="Disordered" evidence="1">
    <location>
        <begin position="1"/>
        <end position="42"/>
    </location>
</feature>
<comment type="caution">
    <text evidence="4">The sequence shown here is derived from an EMBL/GenBank/DDBJ whole genome shotgun (WGS) entry which is preliminary data.</text>
</comment>
<feature type="transmembrane region" description="Helical" evidence="2">
    <location>
        <begin position="335"/>
        <end position="355"/>
    </location>
</feature>
<dbReference type="OrthoDB" id="58570at2759"/>
<evidence type="ECO:0000259" key="3">
    <source>
        <dbReference type="Pfam" id="PF01764"/>
    </source>
</evidence>
<proteinExistence type="predicted"/>
<feature type="domain" description="Fungal lipase-type" evidence="3">
    <location>
        <begin position="512"/>
        <end position="610"/>
    </location>
</feature>
<keyword evidence="2" id="KW-0472">Membrane</keyword>
<keyword evidence="2" id="KW-1133">Transmembrane helix</keyword>
<feature type="transmembrane region" description="Helical" evidence="2">
    <location>
        <begin position="173"/>
        <end position="194"/>
    </location>
</feature>
<dbReference type="InterPro" id="IPR002921">
    <property type="entry name" value="Fungal_lipase-type"/>
</dbReference>
<dbReference type="Gene3D" id="3.40.50.1820">
    <property type="entry name" value="alpha/beta hydrolase"/>
    <property type="match status" value="1"/>
</dbReference>
<gene>
    <name evidence="4" type="ORF">FCC1311_034351</name>
</gene>
<evidence type="ECO:0000256" key="1">
    <source>
        <dbReference type="SAM" id="MobiDB-lite"/>
    </source>
</evidence>
<evidence type="ECO:0000313" key="4">
    <source>
        <dbReference type="EMBL" id="GBG33299.1"/>
    </source>
</evidence>
<feature type="region of interest" description="Disordered" evidence="1">
    <location>
        <begin position="285"/>
        <end position="314"/>
    </location>
</feature>
<organism evidence="4 5">
    <name type="scientific">Hondaea fermentalgiana</name>
    <dbReference type="NCBI Taxonomy" id="2315210"/>
    <lineage>
        <taxon>Eukaryota</taxon>
        <taxon>Sar</taxon>
        <taxon>Stramenopiles</taxon>
        <taxon>Bigyra</taxon>
        <taxon>Labyrinthulomycetes</taxon>
        <taxon>Thraustochytrida</taxon>
        <taxon>Thraustochytriidae</taxon>
        <taxon>Hondaea</taxon>
    </lineage>
</organism>
<protein>
    <recommendedName>
        <fullName evidence="3">Fungal lipase-type domain-containing protein</fullName>
    </recommendedName>
</protein>
<dbReference type="EMBL" id="BEYU01000151">
    <property type="protein sequence ID" value="GBG33299.1"/>
    <property type="molecule type" value="Genomic_DNA"/>
</dbReference>
<accession>A0A2R5GSL4</accession>
<sequence length="722" mass="79295">MADHHSDGSQGASAHNHEPRTRPQRGWSHSSSPDVYADGAGEDRFGERRLLDDDALEDEVERAVEAYEAGQEFSGVNDTEERLATLMTLLAMPSFVESLSIMSTFVIGYFSDIWNDFEFINTMTLVGPVVRDWFILTAILFVPLGTFARIDIDDWQRMKAMRESRFVYAEPKIWVAILLVIFTFAIFVGIPMYGFSQLGVGGYAAFFAVACCLSIQRFVFNVPSLVENFGPKAVNSLELPLFDFIEENEDQVDAAIKAMEEAGSPGPGMGLRSLDRRSFSSSLSSIRLDASDERDESSRLRTGMQDQAQAGRSGSGARRVHLVLTRMAQQQIRTFWMGSFALAVIAMIVLVGFSVDQDTTLSDYQGIPLHGNATHRTHVVPAPSRSKVGFMYPVCTLFDTLYAGKDEPGFVSATMPGDMQQGGGETGHFAAIAEAKLTTLDFVFLSDLAYSHAQTSQQQLDRWFGPKAVRYIPPDKYDQYAAPRLSSAVFKLLHIPSRAAGGDGGDREVFLVTVRGTINTYDLLSDMQIWFPAMLFQWLRFVLPFGAVWNSVIPSLIKYMNVLETAPSNQLSYQADLTNFVRALRAKNPDAFVAITGHSLGGGIAMLVGAAESVPAIGISGPNSVLSSLKFGFNQSMLDAFAVNIIPRGDPIPTVDDQALLTENILCRVGRGAYLGACHELKRTFCELQYICGSGDRPPVSICNTIYQFPAAIHLHNASDSP</sequence>
<dbReference type="SUPFAM" id="SSF53474">
    <property type="entry name" value="alpha/beta-Hydrolases"/>
    <property type="match status" value="1"/>
</dbReference>
<dbReference type="Pfam" id="PF01764">
    <property type="entry name" value="Lipase_3"/>
    <property type="match status" value="1"/>
</dbReference>
<dbReference type="GO" id="GO:0006629">
    <property type="term" value="P:lipid metabolic process"/>
    <property type="evidence" value="ECO:0007669"/>
    <property type="project" value="InterPro"/>
</dbReference>
<keyword evidence="5" id="KW-1185">Reference proteome</keyword>